<dbReference type="Proteomes" id="UP001597419">
    <property type="component" value="Unassembled WGS sequence"/>
</dbReference>
<reference evidence="2" key="1">
    <citation type="journal article" date="2019" name="Int. J. Syst. Evol. Microbiol.">
        <title>The Global Catalogue of Microorganisms (GCM) 10K type strain sequencing project: providing services to taxonomists for standard genome sequencing and annotation.</title>
        <authorList>
            <consortium name="The Broad Institute Genomics Platform"/>
            <consortium name="The Broad Institute Genome Sequencing Center for Infectious Disease"/>
            <person name="Wu L."/>
            <person name="Ma J."/>
        </authorList>
    </citation>
    <scope>NUCLEOTIDE SEQUENCE [LARGE SCALE GENOMIC DNA]</scope>
    <source>
        <strain evidence="2">CGMCC 4.7643</strain>
    </source>
</reference>
<protein>
    <submittedName>
        <fullName evidence="1">Uncharacterized protein</fullName>
    </submittedName>
</protein>
<dbReference type="InterPro" id="IPR045864">
    <property type="entry name" value="aa-tRNA-synth_II/BPL/LPL"/>
</dbReference>
<keyword evidence="2" id="KW-1185">Reference proteome</keyword>
<evidence type="ECO:0000313" key="1">
    <source>
        <dbReference type="EMBL" id="MFD2465497.1"/>
    </source>
</evidence>
<evidence type="ECO:0000313" key="2">
    <source>
        <dbReference type="Proteomes" id="UP001597419"/>
    </source>
</evidence>
<dbReference type="Gene3D" id="3.30.930.10">
    <property type="entry name" value="Bira Bifunctional Protein, Domain 2"/>
    <property type="match status" value="1"/>
</dbReference>
<dbReference type="EMBL" id="JBHUKU010000033">
    <property type="protein sequence ID" value="MFD2465497.1"/>
    <property type="molecule type" value="Genomic_DNA"/>
</dbReference>
<proteinExistence type="predicted"/>
<sequence>MKMDNSPARGTRDLLPDVVATRDRVLGVIQDIYRRFGYQLIETRHWNGSSG</sequence>
<accession>A0ABW5GY65</accession>
<gene>
    <name evidence="1" type="ORF">ACFSYJ_43240</name>
</gene>
<name>A0ABW5GY65_9PSEU</name>
<dbReference type="RefSeq" id="WP_345407045.1">
    <property type="nucleotide sequence ID" value="NZ_BAABHG010000021.1"/>
</dbReference>
<comment type="caution">
    <text evidence="1">The sequence shown here is derived from an EMBL/GenBank/DDBJ whole genome shotgun (WGS) entry which is preliminary data.</text>
</comment>
<organism evidence="1 2">
    <name type="scientific">Amycolatopsis samaneae</name>
    <dbReference type="NCBI Taxonomy" id="664691"/>
    <lineage>
        <taxon>Bacteria</taxon>
        <taxon>Bacillati</taxon>
        <taxon>Actinomycetota</taxon>
        <taxon>Actinomycetes</taxon>
        <taxon>Pseudonocardiales</taxon>
        <taxon>Pseudonocardiaceae</taxon>
        <taxon>Amycolatopsis</taxon>
    </lineage>
</organism>
<dbReference type="SUPFAM" id="SSF55681">
    <property type="entry name" value="Class II aaRS and biotin synthetases"/>
    <property type="match status" value="1"/>
</dbReference>